<evidence type="ECO:0000313" key="2">
    <source>
        <dbReference type="Proteomes" id="UP000182360"/>
    </source>
</evidence>
<name>A0A1H9CBH4_9SPIR</name>
<keyword evidence="2" id="KW-1185">Reference proteome</keyword>
<evidence type="ECO:0000313" key="1">
    <source>
        <dbReference type="EMBL" id="SEP98536.1"/>
    </source>
</evidence>
<protein>
    <submittedName>
        <fullName evidence="1">Uncharacterized protein</fullName>
    </submittedName>
</protein>
<reference evidence="1 2" key="1">
    <citation type="submission" date="2016-10" db="EMBL/GenBank/DDBJ databases">
        <authorList>
            <person name="de Groot N.N."/>
        </authorList>
    </citation>
    <scope>NUCLEOTIDE SEQUENCE [LARGE SCALE GENOMIC DNA]</scope>
    <source>
        <strain evidence="1 2">B25</strain>
    </source>
</reference>
<gene>
    <name evidence="1" type="ORF">SAMN04487977_102116</name>
</gene>
<sequence>MKKYFLIILLTICFLLDFISCRNSSSISLSGDIRISLASPYNDKVEAKVYIEGPDGNIVNGAIVSIKDSANTVSLLDYNFQQGCYYKLIDKPSDGFYTVVVKSRLFDSPVVYSIPHTYLEDSIDYKLIEMTNQIGQSYQKYDSFDTAYPIRVTWLSAMDECTYKVIIRTPLKILYEVSTNNKTIEIPANTIPAGTSYVYLQIQQQKSYGDILFEDADYYSVSVFSTGNISFNVQ</sequence>
<accession>A0A1H9CBH4</accession>
<dbReference type="EMBL" id="FOFU01000002">
    <property type="protein sequence ID" value="SEP98536.1"/>
    <property type="molecule type" value="Genomic_DNA"/>
</dbReference>
<dbReference type="Proteomes" id="UP000182360">
    <property type="component" value="Unassembled WGS sequence"/>
</dbReference>
<dbReference type="AlphaFoldDB" id="A0A1H9CBH4"/>
<organism evidence="1 2">
    <name type="scientific">Treponema bryantii</name>
    <dbReference type="NCBI Taxonomy" id="163"/>
    <lineage>
        <taxon>Bacteria</taxon>
        <taxon>Pseudomonadati</taxon>
        <taxon>Spirochaetota</taxon>
        <taxon>Spirochaetia</taxon>
        <taxon>Spirochaetales</taxon>
        <taxon>Treponemataceae</taxon>
        <taxon>Treponema</taxon>
    </lineage>
</organism>
<proteinExistence type="predicted"/>